<dbReference type="KEGG" id="gtr:GLOTRDRAFT_140775"/>
<dbReference type="HOGENOM" id="CLU_906295_0_0_1"/>
<name>S7RGT6_GLOTA</name>
<protein>
    <submittedName>
        <fullName evidence="1">Uncharacterized protein</fullName>
    </submittedName>
</protein>
<dbReference type="RefSeq" id="XP_007869680.1">
    <property type="nucleotide sequence ID" value="XM_007871489.1"/>
</dbReference>
<dbReference type="GeneID" id="19304610"/>
<keyword evidence="2" id="KW-1185">Reference proteome</keyword>
<accession>S7RGT6</accession>
<evidence type="ECO:0000313" key="1">
    <source>
        <dbReference type="EMBL" id="EPQ51779.1"/>
    </source>
</evidence>
<evidence type="ECO:0000313" key="2">
    <source>
        <dbReference type="Proteomes" id="UP000030669"/>
    </source>
</evidence>
<proteinExistence type="predicted"/>
<gene>
    <name evidence="1" type="ORF">GLOTRDRAFT_140775</name>
</gene>
<sequence>MFTLRDGADWDALRSLWLVNAKFKDTTSLILSDIFGDPGLGSDRRVCRYQALVKAVSDHCRAMRYSSATMPNVAHSKSVTARYEDILKTPFIPLYITTIMTAAGLGAVRGIADMLPMPADKLASVYKHIATTMHSTCQALKILPRAIMRRKLSIIVEQNCRLITHALILSQGCTELQHALEEYEEVTLSDSEFVDDEDAFVRASLQAVHKKIDYTLRSMEHGQFAAPVPEHLNNHICEMHERTPPTDDELREAAKMVRVFRNPILTLTNRMPTEGDQLSLLPRLHRLARMFDEEAEIVADDQLQIVV</sequence>
<organism evidence="1 2">
    <name type="scientific">Gloeophyllum trabeum (strain ATCC 11539 / FP-39264 / Madison 617)</name>
    <name type="common">Brown rot fungus</name>
    <dbReference type="NCBI Taxonomy" id="670483"/>
    <lineage>
        <taxon>Eukaryota</taxon>
        <taxon>Fungi</taxon>
        <taxon>Dikarya</taxon>
        <taxon>Basidiomycota</taxon>
        <taxon>Agaricomycotina</taxon>
        <taxon>Agaricomycetes</taxon>
        <taxon>Gloeophyllales</taxon>
        <taxon>Gloeophyllaceae</taxon>
        <taxon>Gloeophyllum</taxon>
    </lineage>
</organism>
<dbReference type="Proteomes" id="UP000030669">
    <property type="component" value="Unassembled WGS sequence"/>
</dbReference>
<dbReference type="AlphaFoldDB" id="S7RGT6"/>
<reference evidence="1 2" key="1">
    <citation type="journal article" date="2012" name="Science">
        <title>The Paleozoic origin of enzymatic lignin decomposition reconstructed from 31 fungal genomes.</title>
        <authorList>
            <person name="Floudas D."/>
            <person name="Binder M."/>
            <person name="Riley R."/>
            <person name="Barry K."/>
            <person name="Blanchette R.A."/>
            <person name="Henrissat B."/>
            <person name="Martinez A.T."/>
            <person name="Otillar R."/>
            <person name="Spatafora J.W."/>
            <person name="Yadav J.S."/>
            <person name="Aerts A."/>
            <person name="Benoit I."/>
            <person name="Boyd A."/>
            <person name="Carlson A."/>
            <person name="Copeland A."/>
            <person name="Coutinho P.M."/>
            <person name="de Vries R.P."/>
            <person name="Ferreira P."/>
            <person name="Findley K."/>
            <person name="Foster B."/>
            <person name="Gaskell J."/>
            <person name="Glotzer D."/>
            <person name="Gorecki P."/>
            <person name="Heitman J."/>
            <person name="Hesse C."/>
            <person name="Hori C."/>
            <person name="Igarashi K."/>
            <person name="Jurgens J.A."/>
            <person name="Kallen N."/>
            <person name="Kersten P."/>
            <person name="Kohler A."/>
            <person name="Kuees U."/>
            <person name="Kumar T.K.A."/>
            <person name="Kuo A."/>
            <person name="LaButti K."/>
            <person name="Larrondo L.F."/>
            <person name="Lindquist E."/>
            <person name="Ling A."/>
            <person name="Lombard V."/>
            <person name="Lucas S."/>
            <person name="Lundell T."/>
            <person name="Martin R."/>
            <person name="McLaughlin D.J."/>
            <person name="Morgenstern I."/>
            <person name="Morin E."/>
            <person name="Murat C."/>
            <person name="Nagy L.G."/>
            <person name="Nolan M."/>
            <person name="Ohm R.A."/>
            <person name="Patyshakuliyeva A."/>
            <person name="Rokas A."/>
            <person name="Ruiz-Duenas F.J."/>
            <person name="Sabat G."/>
            <person name="Salamov A."/>
            <person name="Samejima M."/>
            <person name="Schmutz J."/>
            <person name="Slot J.C."/>
            <person name="St John F."/>
            <person name="Stenlid J."/>
            <person name="Sun H."/>
            <person name="Sun S."/>
            <person name="Syed K."/>
            <person name="Tsang A."/>
            <person name="Wiebenga A."/>
            <person name="Young D."/>
            <person name="Pisabarro A."/>
            <person name="Eastwood D.C."/>
            <person name="Martin F."/>
            <person name="Cullen D."/>
            <person name="Grigoriev I.V."/>
            <person name="Hibbett D.S."/>
        </authorList>
    </citation>
    <scope>NUCLEOTIDE SEQUENCE [LARGE SCALE GENOMIC DNA]</scope>
    <source>
        <strain evidence="1 2">ATCC 11539</strain>
    </source>
</reference>
<dbReference type="EMBL" id="KB469309">
    <property type="protein sequence ID" value="EPQ51779.1"/>
    <property type="molecule type" value="Genomic_DNA"/>
</dbReference>